<dbReference type="RefSeq" id="WP_019957364.1">
    <property type="nucleotide sequence ID" value="NZ_CP091512.1"/>
</dbReference>
<dbReference type="Pfam" id="PF22311">
    <property type="entry name" value="DUF6970"/>
    <property type="match status" value="1"/>
</dbReference>
<accession>A0ABY4E905</accession>
<keyword evidence="3" id="KW-1185">Reference proteome</keyword>
<sequence length="131" mass="14413">MKTENQIGIMVSLALSCVLLLTACLSIQKSETTTPSAPWLTNLITQAEAEPHLLQAVYTLEHHQEKYYLTVPGCCDRFSVLYNAQGQKICSPNGGFTGRGDGQCGNIDIRTLSKTKIWPKKSADTHQNMAK</sequence>
<reference evidence="2" key="2">
    <citation type="journal article" date="2022" name="Res Sq">
        <title>Evolution of multicellular longitudinally dividing oral cavity symbionts (Neisseriaceae).</title>
        <authorList>
            <person name="Nyongesa S."/>
            <person name="Weber P."/>
            <person name="Bernet E."/>
            <person name="Pullido F."/>
            <person name="Nieckarz M."/>
            <person name="Delaby M."/>
            <person name="Nieves C."/>
            <person name="Viehboeck T."/>
            <person name="Krause N."/>
            <person name="Rivera-Millot A."/>
            <person name="Nakamura A."/>
            <person name="Vischer N."/>
            <person name="VanNieuwenhze M."/>
            <person name="Brun Y."/>
            <person name="Cava F."/>
            <person name="Bulgheresi S."/>
            <person name="Veyrier F."/>
        </authorList>
    </citation>
    <scope>NUCLEOTIDE SEQUENCE</scope>
    <source>
        <strain evidence="2">SAG 1488-6</strain>
    </source>
</reference>
<reference evidence="2" key="1">
    <citation type="submission" date="2021-12" db="EMBL/GenBank/DDBJ databases">
        <authorList>
            <person name="Veyrier F.J."/>
        </authorList>
    </citation>
    <scope>NUCLEOTIDE SEQUENCE</scope>
    <source>
        <strain evidence="2">SAG 1488-6</strain>
    </source>
</reference>
<dbReference type="InterPro" id="IPR054243">
    <property type="entry name" value="DUF6970"/>
</dbReference>
<dbReference type="Proteomes" id="UP000832034">
    <property type="component" value="Chromosome"/>
</dbReference>
<name>A0ABY4E905_VITST</name>
<evidence type="ECO:0000313" key="3">
    <source>
        <dbReference type="Proteomes" id="UP000832034"/>
    </source>
</evidence>
<evidence type="ECO:0000259" key="1">
    <source>
        <dbReference type="Pfam" id="PF22311"/>
    </source>
</evidence>
<organism evidence="2 3">
    <name type="scientific">Vitreoscilla stercoraria</name>
    <dbReference type="NCBI Taxonomy" id="61"/>
    <lineage>
        <taxon>Bacteria</taxon>
        <taxon>Pseudomonadati</taxon>
        <taxon>Pseudomonadota</taxon>
        <taxon>Betaproteobacteria</taxon>
        <taxon>Neisseriales</taxon>
        <taxon>Neisseriaceae</taxon>
        <taxon>Vitreoscilla</taxon>
    </lineage>
</organism>
<evidence type="ECO:0000313" key="2">
    <source>
        <dbReference type="EMBL" id="UOO91895.1"/>
    </source>
</evidence>
<dbReference type="PROSITE" id="PS51257">
    <property type="entry name" value="PROKAR_LIPOPROTEIN"/>
    <property type="match status" value="1"/>
</dbReference>
<protein>
    <recommendedName>
        <fullName evidence="1">DUF6970 domain-containing protein</fullName>
    </recommendedName>
</protein>
<feature type="domain" description="DUF6970" evidence="1">
    <location>
        <begin position="53"/>
        <end position="118"/>
    </location>
</feature>
<dbReference type="EMBL" id="CP091512">
    <property type="protein sequence ID" value="UOO91895.1"/>
    <property type="molecule type" value="Genomic_DNA"/>
</dbReference>
<gene>
    <name evidence="2" type="ORF">LVJ81_09655</name>
</gene>
<proteinExistence type="predicted"/>